<protein>
    <recommendedName>
        <fullName evidence="2">DUF104 domain-containing protein</fullName>
    </recommendedName>
</protein>
<name>A0A0W8FXZ5_9ZZZZ</name>
<dbReference type="AlphaFoldDB" id="A0A0W8FXZ5"/>
<gene>
    <name evidence="1" type="ORF">ASZ90_004380</name>
</gene>
<comment type="caution">
    <text evidence="1">The sequence shown here is derived from an EMBL/GenBank/DDBJ whole genome shotgun (WGS) entry which is preliminary data.</text>
</comment>
<sequence length="74" mass="8724">MLSVRAIYDGEKVTLLEKVEIKGPKEVIITFLDNETSQQLQRDIYKLSEQSNSFDFLKEPVEDIYSDKHLKKKY</sequence>
<accession>A0A0W8FXZ5</accession>
<evidence type="ECO:0000313" key="1">
    <source>
        <dbReference type="EMBL" id="KUG25784.1"/>
    </source>
</evidence>
<dbReference type="EMBL" id="LNQE01000600">
    <property type="protein sequence ID" value="KUG25784.1"/>
    <property type="molecule type" value="Genomic_DNA"/>
</dbReference>
<proteinExistence type="predicted"/>
<organism evidence="1">
    <name type="scientific">hydrocarbon metagenome</name>
    <dbReference type="NCBI Taxonomy" id="938273"/>
    <lineage>
        <taxon>unclassified sequences</taxon>
        <taxon>metagenomes</taxon>
        <taxon>ecological metagenomes</taxon>
    </lineage>
</organism>
<evidence type="ECO:0008006" key="2">
    <source>
        <dbReference type="Google" id="ProtNLM"/>
    </source>
</evidence>
<reference evidence="1" key="1">
    <citation type="journal article" date="2015" name="Proc. Natl. Acad. Sci. U.S.A.">
        <title>Networks of energetic and metabolic interactions define dynamics in microbial communities.</title>
        <authorList>
            <person name="Embree M."/>
            <person name="Liu J.K."/>
            <person name="Al-Bassam M.M."/>
            <person name="Zengler K."/>
        </authorList>
    </citation>
    <scope>NUCLEOTIDE SEQUENCE</scope>
</reference>